<feature type="region of interest" description="Disordered" evidence="2">
    <location>
        <begin position="1"/>
        <end position="81"/>
    </location>
</feature>
<dbReference type="Proteomes" id="UP000694547">
    <property type="component" value="Chromosome 14"/>
</dbReference>
<feature type="compositionally biased region" description="Polar residues" evidence="2">
    <location>
        <begin position="112"/>
        <end position="122"/>
    </location>
</feature>
<dbReference type="GeneTree" id="ENSGT00390000002751"/>
<keyword evidence="5" id="KW-1185">Reference proteome</keyword>
<feature type="region of interest" description="Disordered" evidence="2">
    <location>
        <begin position="378"/>
        <end position="444"/>
    </location>
</feature>
<reference evidence="4" key="2">
    <citation type="submission" date="2025-08" db="UniProtKB">
        <authorList>
            <consortium name="Ensembl"/>
        </authorList>
    </citation>
    <scope>IDENTIFICATION</scope>
</reference>
<evidence type="ECO:0000259" key="3">
    <source>
        <dbReference type="PROSITE" id="PS50157"/>
    </source>
</evidence>
<keyword evidence="1" id="KW-0862">Zinc</keyword>
<feature type="region of interest" description="Disordered" evidence="2">
    <location>
        <begin position="264"/>
        <end position="288"/>
    </location>
</feature>
<reference evidence="4" key="3">
    <citation type="submission" date="2025-09" db="UniProtKB">
        <authorList>
            <consortium name="Ensembl"/>
        </authorList>
    </citation>
    <scope>IDENTIFICATION</scope>
</reference>
<feature type="compositionally biased region" description="Low complexity" evidence="2">
    <location>
        <begin position="434"/>
        <end position="443"/>
    </location>
</feature>
<protein>
    <submittedName>
        <fullName evidence="4">Zinc finger protein 839</fullName>
    </submittedName>
</protein>
<dbReference type="InterPro" id="IPR013087">
    <property type="entry name" value="Znf_C2H2_type"/>
</dbReference>
<feature type="region of interest" description="Disordered" evidence="2">
    <location>
        <begin position="97"/>
        <end position="122"/>
    </location>
</feature>
<accession>A0A8C8UAY4</accession>
<feature type="compositionally biased region" description="Low complexity" evidence="2">
    <location>
        <begin position="651"/>
        <end position="663"/>
    </location>
</feature>
<dbReference type="PANTHER" id="PTHR16116">
    <property type="entry name" value="ZINC FINGER PROTEIN 839"/>
    <property type="match status" value="1"/>
</dbReference>
<reference evidence="4 5" key="1">
    <citation type="submission" date="2018-10" db="EMBL/GenBank/DDBJ databases">
        <title>Improved assembly of the deer mouse Peromyscus maniculatus genome.</title>
        <authorList>
            <person name="Lassance J.-M."/>
            <person name="Hoekstra H.E."/>
        </authorList>
    </citation>
    <scope>NUCLEOTIDE SEQUENCE [LARGE SCALE GENOMIC DNA]</scope>
</reference>
<feature type="compositionally biased region" description="Basic and acidic residues" evidence="2">
    <location>
        <begin position="567"/>
        <end position="585"/>
    </location>
</feature>
<dbReference type="Ensembl" id="ENSPEMT00000033030.2">
    <property type="protein sequence ID" value="ENSPEMP00000028607.1"/>
    <property type="gene ID" value="ENSPEMG00000024097.2"/>
</dbReference>
<keyword evidence="1" id="KW-0863">Zinc-finger</keyword>
<evidence type="ECO:0000313" key="4">
    <source>
        <dbReference type="Ensembl" id="ENSPEMP00000028607.1"/>
    </source>
</evidence>
<dbReference type="PANTHER" id="PTHR16116:SF5">
    <property type="entry name" value="ZINC FINGER PROTEIN 839"/>
    <property type="match status" value="1"/>
</dbReference>
<feature type="region of interest" description="Disordered" evidence="2">
    <location>
        <begin position="552"/>
        <end position="588"/>
    </location>
</feature>
<evidence type="ECO:0000256" key="2">
    <source>
        <dbReference type="SAM" id="MobiDB-lite"/>
    </source>
</evidence>
<dbReference type="GO" id="GO:0008270">
    <property type="term" value="F:zinc ion binding"/>
    <property type="evidence" value="ECO:0007669"/>
    <property type="project" value="UniProtKB-KW"/>
</dbReference>
<feature type="region of interest" description="Disordered" evidence="2">
    <location>
        <begin position="636"/>
        <end position="668"/>
    </location>
</feature>
<sequence>MAGAEPEPGSGGGSGSALPGQSHSAVPVAPLDPEQLRRVLEQVTRAQPPPLVLQDAAQRLRDAAQQAALQRGPGAGAPRLLPPQQLEAICFKVTAGDAKRKERPVPPLATIQPKTARQSQLPEGSSSLGLCVSSPQLLRVQALGRTGSQLRLLRGFPQPPAPRGLVQKPLPALQPVPWRRVKAPPAAHGHGVTLSPPAASAPPAVAPVSSSSARLFISSLHAAHTETLKESLKVKTRSGRISRPPKYKARDYKFIKTEDLADGHLSDSDDYSELSVDEEEEEREKPGRFDIEGCALRPKAFKCQTCEKSYIGKGGLARHFKLNPGHGQLEPEMLQSEKANGSLTVGCIDSKTRGLASPTLPTRAVLCTGEAEAVRRVLQNSPPAEVEETVVPEPERRSPSALLRPQKYLEPRNGSWARQAESSTAHLQQSRAVPPHSHPAAPSGLSISREAQLREALKQCGREELLELVLPQLAQVVTLCELLVVKVERSPAARPVFPAVYKEFEELYDVVKRMCQDYLSSSGLCSQEPLEINNDEVARSLGITELLRKREAHPSSAPECSSRKLGGKLEGKLGEASGQKRDREQGVVATVKKARMAALSTDVPECPAAISGRQQKPGSSCAPATSKGCAPVAIEKSSPCSEGGSSGGGEMAAASDGSGPPAGQQLSVMPPADLEARSGSADPAPLCQDVSRSAFYSQVAEPSELPPAQLSMFSEENALEHTVEQDSGVIQKSNGVCGNPSSGGGVEESLLLGELGNAEAGDFREMSPPDLSGQQASPRRALPAEAAAFPLQNILPVNVLPAACVFKTVPKPEPYSGPDGSLSTSGGPSVGCKAGDVSRFLSRMEADGQREPETVAAVEEALAFEISGVCQEVLSQGQEQIFIQTSNGLILSHPSTIQVSQEENAVIDTSAGASVLRFDPPEGVALEAVEAFHTVEAEPSQ</sequence>
<evidence type="ECO:0000313" key="5">
    <source>
        <dbReference type="Proteomes" id="UP000694547"/>
    </source>
</evidence>
<dbReference type="Pfam" id="PF15961">
    <property type="entry name" value="DUF4764"/>
    <property type="match status" value="1"/>
</dbReference>
<feature type="compositionally biased region" description="Polar residues" evidence="2">
    <location>
        <begin position="420"/>
        <end position="431"/>
    </location>
</feature>
<dbReference type="PROSITE" id="PS50157">
    <property type="entry name" value="ZINC_FINGER_C2H2_2"/>
    <property type="match status" value="1"/>
</dbReference>
<feature type="compositionally biased region" description="Low complexity" evidence="2">
    <location>
        <begin position="53"/>
        <end position="81"/>
    </location>
</feature>
<organism evidence="4 5">
    <name type="scientific">Peromyscus maniculatus bairdii</name>
    <name type="common">Prairie deer mouse</name>
    <dbReference type="NCBI Taxonomy" id="230844"/>
    <lineage>
        <taxon>Eukaryota</taxon>
        <taxon>Metazoa</taxon>
        <taxon>Chordata</taxon>
        <taxon>Craniata</taxon>
        <taxon>Vertebrata</taxon>
        <taxon>Euteleostomi</taxon>
        <taxon>Mammalia</taxon>
        <taxon>Eutheria</taxon>
        <taxon>Euarchontoglires</taxon>
        <taxon>Glires</taxon>
        <taxon>Rodentia</taxon>
        <taxon>Myomorpha</taxon>
        <taxon>Muroidea</taxon>
        <taxon>Cricetidae</taxon>
        <taxon>Neotominae</taxon>
        <taxon>Peromyscus</taxon>
    </lineage>
</organism>
<keyword evidence="1" id="KW-0479">Metal-binding</keyword>
<feature type="compositionally biased region" description="Acidic residues" evidence="2">
    <location>
        <begin position="268"/>
        <end position="282"/>
    </location>
</feature>
<name>A0A8C8UAY4_PERMB</name>
<dbReference type="AlphaFoldDB" id="A0A8C8UAY4"/>
<dbReference type="InterPro" id="IPR031885">
    <property type="entry name" value="DUF4764"/>
</dbReference>
<evidence type="ECO:0000256" key="1">
    <source>
        <dbReference type="PROSITE-ProRule" id="PRU00042"/>
    </source>
</evidence>
<feature type="domain" description="C2H2-type" evidence="3">
    <location>
        <begin position="301"/>
        <end position="331"/>
    </location>
</feature>
<proteinExistence type="predicted"/>
<dbReference type="InterPro" id="IPR039946">
    <property type="entry name" value="ZN839"/>
</dbReference>